<evidence type="ECO:0000256" key="2">
    <source>
        <dbReference type="ARBA" id="ARBA00023136"/>
    </source>
</evidence>
<dbReference type="InterPro" id="IPR036278">
    <property type="entry name" value="Sialidase_sf"/>
</dbReference>
<feature type="signal peptide" evidence="6">
    <location>
        <begin position="1"/>
        <end position="24"/>
    </location>
</feature>
<dbReference type="Pfam" id="PF00691">
    <property type="entry name" value="OmpA"/>
    <property type="match status" value="1"/>
</dbReference>
<evidence type="ECO:0000256" key="4">
    <source>
        <dbReference type="PROSITE-ProRule" id="PRU00473"/>
    </source>
</evidence>
<dbReference type="PROSITE" id="PS51123">
    <property type="entry name" value="OMPA_2"/>
    <property type="match status" value="1"/>
</dbReference>
<feature type="chain" id="PRO_5004082686" evidence="6">
    <location>
        <begin position="25"/>
        <end position="462"/>
    </location>
</feature>
<dbReference type="Proteomes" id="UP000011910">
    <property type="component" value="Unassembled WGS sequence"/>
</dbReference>
<keyword evidence="9" id="KW-1185">Reference proteome</keyword>
<dbReference type="PRINTS" id="PR01023">
    <property type="entry name" value="NAFLGMOTY"/>
</dbReference>
<dbReference type="RefSeq" id="WP_009194095.1">
    <property type="nucleotide sequence ID" value="NZ_AODQ01000010.1"/>
</dbReference>
<comment type="caution">
    <text evidence="8">The sequence shown here is derived from an EMBL/GenBank/DDBJ whole genome shotgun (WGS) entry which is preliminary data.</text>
</comment>
<dbReference type="InterPro" id="IPR011659">
    <property type="entry name" value="WD40"/>
</dbReference>
<proteinExistence type="predicted"/>
<sequence length="462" mass="51673">MKKIQLLTLLQLCLLAALGLPALAQQEAPLFDVPKRLPDAINSEMEESLPLLSADGKTLYFVRVLHPDNTGGKVSGHDIWYARRNDDGSWQEPKNTLLGLNNKGNNAILGFGQEGNRMYLLNNYGGSGSYKTGISFAEYTNNRWGYPQDFAIPRLKKEGFFYNAYISPDEEVLIVSMQRKGQPGDEDLYISTKGENGRWTELQNMGTKINTGGFESFPFLTADKQTLYFSSNGHGGHGDADIFMSTRQDESWTNWSRPVNLGRSVNSKGFDAAFVIYPDSTAFFVSNRQGGMSDIYQTRLSPAVPEKDPNQVPIVFEEMTEEELEAMKPTDEDNSMADLSDSRKEAIVVEDVYPLTVSIYFAFDSYELSPEAHTKLRELFQKYTVGDVRVTLTGHTDAIGTEAYNKRLSINRAQSAEDFLLKAGLARERVKTDGKGELEPVASNETAEGRRQNRRVTIKVVK</sequence>
<dbReference type="PANTHER" id="PTHR30329">
    <property type="entry name" value="STATOR ELEMENT OF FLAGELLAR MOTOR COMPLEX"/>
    <property type="match status" value="1"/>
</dbReference>
<evidence type="ECO:0000313" key="9">
    <source>
        <dbReference type="Proteomes" id="UP000011910"/>
    </source>
</evidence>
<dbReference type="STRING" id="1279009.ADICEAN_00688"/>
<feature type="region of interest" description="Disordered" evidence="5">
    <location>
        <begin position="434"/>
        <end position="453"/>
    </location>
</feature>
<evidence type="ECO:0000256" key="3">
    <source>
        <dbReference type="ARBA" id="ARBA00023237"/>
    </source>
</evidence>
<dbReference type="InterPro" id="IPR050330">
    <property type="entry name" value="Bact_OuterMem_StrucFunc"/>
</dbReference>
<evidence type="ECO:0000259" key="7">
    <source>
        <dbReference type="PROSITE" id="PS51123"/>
    </source>
</evidence>
<dbReference type="InterPro" id="IPR006665">
    <property type="entry name" value="OmpA-like"/>
</dbReference>
<dbReference type="Pfam" id="PF07676">
    <property type="entry name" value="PD40"/>
    <property type="match status" value="3"/>
</dbReference>
<keyword evidence="3" id="KW-0998">Cell outer membrane</keyword>
<evidence type="ECO:0000256" key="5">
    <source>
        <dbReference type="SAM" id="MobiDB-lite"/>
    </source>
</evidence>
<keyword evidence="2 4" id="KW-0472">Membrane</keyword>
<dbReference type="PRINTS" id="PR01021">
    <property type="entry name" value="OMPADOMAIN"/>
</dbReference>
<evidence type="ECO:0000256" key="1">
    <source>
        <dbReference type="ARBA" id="ARBA00004442"/>
    </source>
</evidence>
<name>M7P0P6_9BACT</name>
<reference evidence="8 9" key="1">
    <citation type="journal article" date="2013" name="Genome Announc.">
        <title>Draft Genome Sequence of Cesiribacter andamanensis Strain AMV16T, Isolated from a Soil Sample from a Mud Volcano in the Andaman Islands, India.</title>
        <authorList>
            <person name="Shivaji S."/>
            <person name="Ara S."/>
            <person name="Begum Z."/>
            <person name="Srinivas T.N."/>
            <person name="Singh A."/>
            <person name="Kumar Pinnaka A."/>
        </authorList>
    </citation>
    <scope>NUCLEOTIDE SEQUENCE [LARGE SCALE GENOMIC DNA]</scope>
    <source>
        <strain evidence="8 9">AMV16</strain>
    </source>
</reference>
<dbReference type="Gene3D" id="3.30.1330.60">
    <property type="entry name" value="OmpA-like domain"/>
    <property type="match status" value="1"/>
</dbReference>
<dbReference type="GO" id="GO:0009279">
    <property type="term" value="C:cell outer membrane"/>
    <property type="evidence" value="ECO:0007669"/>
    <property type="project" value="UniProtKB-SubCell"/>
</dbReference>
<dbReference type="SUPFAM" id="SSF50939">
    <property type="entry name" value="Sialidases"/>
    <property type="match status" value="1"/>
</dbReference>
<comment type="subcellular location">
    <subcellularLocation>
        <location evidence="1">Cell outer membrane</location>
    </subcellularLocation>
</comment>
<evidence type="ECO:0000256" key="6">
    <source>
        <dbReference type="SAM" id="SignalP"/>
    </source>
</evidence>
<keyword evidence="6" id="KW-0732">Signal</keyword>
<evidence type="ECO:0000313" key="8">
    <source>
        <dbReference type="EMBL" id="EMR04164.1"/>
    </source>
</evidence>
<accession>M7P0P6</accession>
<dbReference type="PANTHER" id="PTHR30329:SF21">
    <property type="entry name" value="LIPOPROTEIN YIAD-RELATED"/>
    <property type="match status" value="1"/>
</dbReference>
<protein>
    <submittedName>
        <fullName evidence="8">Outer membrane protein ArfA</fullName>
    </submittedName>
</protein>
<dbReference type="EMBL" id="AODQ01000010">
    <property type="protein sequence ID" value="EMR04164.1"/>
    <property type="molecule type" value="Genomic_DNA"/>
</dbReference>
<dbReference type="InterPro" id="IPR036737">
    <property type="entry name" value="OmpA-like_sf"/>
</dbReference>
<gene>
    <name evidence="8" type="primary">arfA_1</name>
    <name evidence="8" type="ORF">ADICEAN_00688</name>
</gene>
<dbReference type="AlphaFoldDB" id="M7P0P6"/>
<dbReference type="InterPro" id="IPR006664">
    <property type="entry name" value="OMP_bac"/>
</dbReference>
<dbReference type="OrthoDB" id="9809364at2"/>
<dbReference type="eggNOG" id="COG2885">
    <property type="taxonomic scope" value="Bacteria"/>
</dbReference>
<dbReference type="SUPFAM" id="SSF103088">
    <property type="entry name" value="OmpA-like"/>
    <property type="match status" value="1"/>
</dbReference>
<feature type="domain" description="OmpA-like" evidence="7">
    <location>
        <begin position="348"/>
        <end position="462"/>
    </location>
</feature>
<organism evidence="8 9">
    <name type="scientific">Cesiribacter andamanensis AMV16</name>
    <dbReference type="NCBI Taxonomy" id="1279009"/>
    <lineage>
        <taxon>Bacteria</taxon>
        <taxon>Pseudomonadati</taxon>
        <taxon>Bacteroidota</taxon>
        <taxon>Cytophagia</taxon>
        <taxon>Cytophagales</taxon>
        <taxon>Cesiribacteraceae</taxon>
        <taxon>Cesiribacter</taxon>
    </lineage>
</organism>
<dbReference type="CDD" id="cd07185">
    <property type="entry name" value="OmpA_C-like"/>
    <property type="match status" value="1"/>
</dbReference>